<evidence type="ECO:0000313" key="2">
    <source>
        <dbReference type="Proteomes" id="UP000183365"/>
    </source>
</evidence>
<dbReference type="Gene3D" id="3.10.110.10">
    <property type="entry name" value="Ubiquitin Conjugating Enzyme"/>
    <property type="match status" value="1"/>
</dbReference>
<dbReference type="Proteomes" id="UP000183365">
    <property type="component" value="Unassembled WGS sequence"/>
</dbReference>
<sequence>MNNANEDEILIPKPITDWIIKILSNLYNDDNLSTYNGVDMKKMIFFDLIHLLQVCKNPANKWNLKFKMKTKKLVSKETGISQLQICVYGPIMLITDDGKVDLFVEIYIPRHGQYKISEPPKVLINFEETLSNNANNETLKYWLKDEIQFKNDSIDTSEWMLMEFKNRNLVNFAQCIQQFCQQSLTNYEHQCKQKSLTPPKIVSPSHDIPDITKKVATLDILDDVNLENELKEKMKQKKEQLITALQDKVDGIHKTVIPDINRRNKKKQDQLQSFIDYYEKELNIYKQKYDIAKDAEEQTINDLSVNSMPFLGDLKPLSKYGVHDIVDTSDVNFESQYENWYIEKKSALDAYKQLYEDLKQGFFKALALDSGEKAPADLIDFEDDSSNSKEFENLKSQLKIVEDLSAKEFDIKFELLAYENNL</sequence>
<dbReference type="EMBL" id="FQNF01000003">
    <property type="protein sequence ID" value="SGZ38062.1"/>
    <property type="molecule type" value="Genomic_DNA"/>
</dbReference>
<evidence type="ECO:0000313" key="1">
    <source>
        <dbReference type="EMBL" id="SGZ38062.1"/>
    </source>
</evidence>
<keyword evidence="2" id="KW-1185">Reference proteome</keyword>
<dbReference type="VEuPathDB" id="FungiDB:HGUI_00262"/>
<accession>A0A1L0FEN8</accession>
<gene>
    <name evidence="1" type="ORF">HGUI_00262</name>
</gene>
<organism evidence="1 2">
    <name type="scientific">Hanseniaspora guilliermondii</name>
    <dbReference type="NCBI Taxonomy" id="56406"/>
    <lineage>
        <taxon>Eukaryota</taxon>
        <taxon>Fungi</taxon>
        <taxon>Dikarya</taxon>
        <taxon>Ascomycota</taxon>
        <taxon>Saccharomycotina</taxon>
        <taxon>Saccharomycetes</taxon>
        <taxon>Saccharomycodales</taxon>
        <taxon>Saccharomycodaceae</taxon>
        <taxon>Hanseniaspora</taxon>
    </lineage>
</organism>
<proteinExistence type="predicted"/>
<dbReference type="OrthoDB" id="3972187at2759"/>
<protein>
    <submittedName>
        <fullName evidence="1">Uncharacterized protein</fullName>
    </submittedName>
</protein>
<reference evidence="2" key="1">
    <citation type="submission" date="2016-11" db="EMBL/GenBank/DDBJ databases">
        <authorList>
            <person name="Guldener U."/>
        </authorList>
    </citation>
    <scope>NUCLEOTIDE SEQUENCE [LARGE SCALE GENOMIC DNA]</scope>
</reference>
<name>A0A1L0FEN8_9ASCO</name>
<dbReference type="AlphaFoldDB" id="A0A1L0FEN8"/>
<dbReference type="InterPro" id="IPR016135">
    <property type="entry name" value="UBQ-conjugating_enzyme/RWD"/>
</dbReference>